<proteinExistence type="predicted"/>
<protein>
    <submittedName>
        <fullName evidence="3">DUF3558 domain-containing protein</fullName>
    </submittedName>
</protein>
<evidence type="ECO:0000256" key="1">
    <source>
        <dbReference type="SAM" id="MobiDB-lite"/>
    </source>
</evidence>
<dbReference type="Pfam" id="PF12079">
    <property type="entry name" value="DUF3558"/>
    <property type="match status" value="1"/>
</dbReference>
<name>A0ABV8VMG2_9NOCA</name>
<keyword evidence="2" id="KW-0732">Signal</keyword>
<feature type="signal peptide" evidence="2">
    <location>
        <begin position="1"/>
        <end position="18"/>
    </location>
</feature>
<dbReference type="PROSITE" id="PS51257">
    <property type="entry name" value="PROKAR_LIPOPROTEIN"/>
    <property type="match status" value="1"/>
</dbReference>
<evidence type="ECO:0000313" key="3">
    <source>
        <dbReference type="EMBL" id="MFC4375860.1"/>
    </source>
</evidence>
<reference evidence="4" key="1">
    <citation type="journal article" date="2019" name="Int. J. Syst. Evol. Microbiol.">
        <title>The Global Catalogue of Microorganisms (GCM) 10K type strain sequencing project: providing services to taxonomists for standard genome sequencing and annotation.</title>
        <authorList>
            <consortium name="The Broad Institute Genomics Platform"/>
            <consortium name="The Broad Institute Genome Sequencing Center for Infectious Disease"/>
            <person name="Wu L."/>
            <person name="Ma J."/>
        </authorList>
    </citation>
    <scope>NUCLEOTIDE SEQUENCE [LARGE SCALE GENOMIC DNA]</scope>
    <source>
        <strain evidence="4">IBRC-M 10490</strain>
    </source>
</reference>
<dbReference type="EMBL" id="JBHSDL010000014">
    <property type="protein sequence ID" value="MFC4375860.1"/>
    <property type="molecule type" value="Genomic_DNA"/>
</dbReference>
<feature type="chain" id="PRO_5047303489" evidence="2">
    <location>
        <begin position="19"/>
        <end position="211"/>
    </location>
</feature>
<evidence type="ECO:0000313" key="4">
    <source>
        <dbReference type="Proteomes" id="UP001595844"/>
    </source>
</evidence>
<evidence type="ECO:0000256" key="2">
    <source>
        <dbReference type="SAM" id="SignalP"/>
    </source>
</evidence>
<organism evidence="3 4">
    <name type="scientific">Nocardia halotolerans</name>
    <dbReference type="NCBI Taxonomy" id="1755878"/>
    <lineage>
        <taxon>Bacteria</taxon>
        <taxon>Bacillati</taxon>
        <taxon>Actinomycetota</taxon>
        <taxon>Actinomycetes</taxon>
        <taxon>Mycobacteriales</taxon>
        <taxon>Nocardiaceae</taxon>
        <taxon>Nocardia</taxon>
    </lineage>
</organism>
<feature type="compositionally biased region" description="Polar residues" evidence="1">
    <location>
        <begin position="37"/>
        <end position="47"/>
    </location>
</feature>
<feature type="region of interest" description="Disordered" evidence="1">
    <location>
        <begin position="27"/>
        <end position="47"/>
    </location>
</feature>
<dbReference type="InterPro" id="IPR024520">
    <property type="entry name" value="DUF3558"/>
</dbReference>
<dbReference type="Proteomes" id="UP001595844">
    <property type="component" value="Unassembled WGS sequence"/>
</dbReference>
<comment type="caution">
    <text evidence="3">The sequence shown here is derived from an EMBL/GenBank/DDBJ whole genome shotgun (WGS) entry which is preliminary data.</text>
</comment>
<gene>
    <name evidence="3" type="ORF">ACFO5K_17310</name>
</gene>
<sequence length="211" mass="22390">MRSVSVACGVLLASVISACGSFTVPGEPVPSEGSRAVPSTTTQSARPTLTEAKLQPPSQDNKYTQSSGRPMVVFDPCTWIDAADIESVGFRSESRRRGPDLVAEYTFLTCIFRNPESTLSLNVDSGNITWDENLRKNGAWLEATTVNGRQAGLVHGEPGGEDACQVHLSTKAGVVIVGTLVLSLGKPQNLDPCANIMEIASVVEKSIGKEN</sequence>
<dbReference type="RefSeq" id="WP_378563229.1">
    <property type="nucleotide sequence ID" value="NZ_JBHSDL010000014.1"/>
</dbReference>
<keyword evidence="4" id="KW-1185">Reference proteome</keyword>
<accession>A0ABV8VMG2</accession>